<dbReference type="PANTHER" id="PTHR32468">
    <property type="entry name" value="CATION/H + ANTIPORTER"/>
    <property type="match status" value="1"/>
</dbReference>
<dbReference type="GO" id="GO:1902600">
    <property type="term" value="P:proton transmembrane transport"/>
    <property type="evidence" value="ECO:0007669"/>
    <property type="project" value="InterPro"/>
</dbReference>
<evidence type="ECO:0000256" key="3">
    <source>
        <dbReference type="ARBA" id="ARBA00022538"/>
    </source>
</evidence>
<comment type="similarity">
    <text evidence="9">Belongs to the monovalent cation:proton antiporter 2 (CPA2) transporter (TC 2.A.37) family. CHX (TC 2.A.37.4) subfamily.</text>
</comment>
<dbReference type="InterPro" id="IPR050794">
    <property type="entry name" value="CPA2_transporter"/>
</dbReference>
<sequence>MLLQELKILNSELGRLASSSALVSDLVGSTGFMVMAVTGILDKAKHVPPEETIYYTIIVASPIAIVIVAIFLLRPGLNWVVRNTPEDRPVNDFYVYGTLLLLLLAAPFTRFNVVFLIWFPFIIGLAVPEGPPMGSAVLSKFEGILNNLFVPICVATISMRFNMSSVDMTNDVIRLNTILCVATLVIKFCVSLLLCLILYKMPMKDSISFALILNNRGLVDMGLYAFSFDSTSVNDGLYTAVSLVFLVMTTTGSVLVRLLYDPSKKYGAYQKRNIADLKHNSELQIVACIHIPNDVTPIIKLLDVTCPNKENPLAINVLHLVKLIGRSSSLFISHHKHHKTISELSYFENAVLLFSQFELSNWGAVSVNAFTAVSPPSSMYEDICNLALDKQSSLILLPFHQRWCPDGTIEFDDNDIRNLNSQILDMSPCSVGILLVRSTLSRSISQTSTSSIAQATSFNVAMVFLGGDDDREALIFAQRIAQDDKACLTVIVLKENTNTGMSEWDIMLDSIVLRDVKSIGGVKYLETVVEGGPETATVLRSVALEYDLVVAGRRNDLDSPQTLGLKEWSEFPEIGVIGDLLASTDLEGTCSILIIQQQKTKK</sequence>
<proteinExistence type="inferred from homology"/>
<dbReference type="AlphaFoldDB" id="A0AAV5KP89"/>
<keyword evidence="2" id="KW-0813">Transport</keyword>
<evidence type="ECO:0000256" key="4">
    <source>
        <dbReference type="ARBA" id="ARBA00022692"/>
    </source>
</evidence>
<dbReference type="InterPro" id="IPR038770">
    <property type="entry name" value="Na+/solute_symporter_sf"/>
</dbReference>
<evidence type="ECO:0000259" key="13">
    <source>
        <dbReference type="Pfam" id="PF23259"/>
    </source>
</evidence>
<evidence type="ECO:0000259" key="12">
    <source>
        <dbReference type="Pfam" id="PF23256"/>
    </source>
</evidence>
<evidence type="ECO:0000256" key="2">
    <source>
        <dbReference type="ARBA" id="ARBA00022448"/>
    </source>
</evidence>
<dbReference type="InterPro" id="IPR057291">
    <property type="entry name" value="CHX17_2nd"/>
</dbReference>
<keyword evidence="8 10" id="KW-0472">Membrane</keyword>
<feature type="transmembrane region" description="Helical" evidence="10">
    <location>
        <begin position="93"/>
        <end position="123"/>
    </location>
</feature>
<dbReference type="InterPro" id="IPR006153">
    <property type="entry name" value="Cation/H_exchanger_TM"/>
</dbReference>
<dbReference type="GO" id="GO:0006885">
    <property type="term" value="P:regulation of pH"/>
    <property type="evidence" value="ECO:0007669"/>
    <property type="project" value="TreeGrafter"/>
</dbReference>
<feature type="transmembrane region" description="Helical" evidence="10">
    <location>
        <begin position="20"/>
        <end position="41"/>
    </location>
</feature>
<dbReference type="Proteomes" id="UP001054252">
    <property type="component" value="Unassembled WGS sequence"/>
</dbReference>
<dbReference type="Gene3D" id="1.20.1530.20">
    <property type="match status" value="1"/>
</dbReference>
<dbReference type="Pfam" id="PF00999">
    <property type="entry name" value="Na_H_Exchanger"/>
    <property type="match status" value="1"/>
</dbReference>
<dbReference type="GO" id="GO:0006813">
    <property type="term" value="P:potassium ion transport"/>
    <property type="evidence" value="ECO:0007669"/>
    <property type="project" value="UniProtKB-KW"/>
</dbReference>
<feature type="transmembrane region" description="Helical" evidence="10">
    <location>
        <begin position="175"/>
        <end position="199"/>
    </location>
</feature>
<gene>
    <name evidence="14" type="ORF">SLEP1_g35718</name>
</gene>
<evidence type="ECO:0008006" key="16">
    <source>
        <dbReference type="Google" id="ProtNLM"/>
    </source>
</evidence>
<keyword evidence="3" id="KW-0633">Potassium transport</keyword>
<evidence type="ECO:0000256" key="6">
    <source>
        <dbReference type="ARBA" id="ARBA00022989"/>
    </source>
</evidence>
<feature type="transmembrane region" description="Helical" evidence="10">
    <location>
        <begin position="53"/>
        <end position="73"/>
    </location>
</feature>
<comment type="subcellular location">
    <subcellularLocation>
        <location evidence="1">Membrane</location>
        <topology evidence="1">Multi-pass membrane protein</topology>
    </subcellularLocation>
</comment>
<organism evidence="14 15">
    <name type="scientific">Rubroshorea leprosula</name>
    <dbReference type="NCBI Taxonomy" id="152421"/>
    <lineage>
        <taxon>Eukaryota</taxon>
        <taxon>Viridiplantae</taxon>
        <taxon>Streptophyta</taxon>
        <taxon>Embryophyta</taxon>
        <taxon>Tracheophyta</taxon>
        <taxon>Spermatophyta</taxon>
        <taxon>Magnoliopsida</taxon>
        <taxon>eudicotyledons</taxon>
        <taxon>Gunneridae</taxon>
        <taxon>Pentapetalae</taxon>
        <taxon>rosids</taxon>
        <taxon>malvids</taxon>
        <taxon>Malvales</taxon>
        <taxon>Dipterocarpaceae</taxon>
        <taxon>Rubroshorea</taxon>
    </lineage>
</organism>
<keyword evidence="5" id="KW-0630">Potassium</keyword>
<dbReference type="PANTHER" id="PTHR32468:SF17">
    <property type="entry name" value="CATION_H(+) ANTIPORTER 4"/>
    <property type="match status" value="1"/>
</dbReference>
<name>A0AAV5KP89_9ROSI</name>
<reference evidence="14 15" key="1">
    <citation type="journal article" date="2021" name="Commun. Biol.">
        <title>The genome of Shorea leprosula (Dipterocarpaceae) highlights the ecological relevance of drought in aseasonal tropical rainforests.</title>
        <authorList>
            <person name="Ng K.K.S."/>
            <person name="Kobayashi M.J."/>
            <person name="Fawcett J.A."/>
            <person name="Hatakeyama M."/>
            <person name="Paape T."/>
            <person name="Ng C.H."/>
            <person name="Ang C.C."/>
            <person name="Tnah L.H."/>
            <person name="Lee C.T."/>
            <person name="Nishiyama T."/>
            <person name="Sese J."/>
            <person name="O'Brien M.J."/>
            <person name="Copetti D."/>
            <person name="Mohd Noor M.I."/>
            <person name="Ong R.C."/>
            <person name="Putra M."/>
            <person name="Sireger I.Z."/>
            <person name="Indrioko S."/>
            <person name="Kosugi Y."/>
            <person name="Izuno A."/>
            <person name="Isagi Y."/>
            <person name="Lee S.L."/>
            <person name="Shimizu K.K."/>
        </authorList>
    </citation>
    <scope>NUCLEOTIDE SEQUENCE [LARGE SCALE GENOMIC DNA]</scope>
    <source>
        <strain evidence="14">214</strain>
    </source>
</reference>
<evidence type="ECO:0000313" key="14">
    <source>
        <dbReference type="EMBL" id="GKV26403.1"/>
    </source>
</evidence>
<dbReference type="Pfam" id="PF23259">
    <property type="entry name" value="CHX17_C"/>
    <property type="match status" value="1"/>
</dbReference>
<dbReference type="GO" id="GO:0016020">
    <property type="term" value="C:membrane"/>
    <property type="evidence" value="ECO:0007669"/>
    <property type="project" value="UniProtKB-SubCell"/>
</dbReference>
<evidence type="ECO:0000256" key="10">
    <source>
        <dbReference type="SAM" id="Phobius"/>
    </source>
</evidence>
<evidence type="ECO:0000256" key="8">
    <source>
        <dbReference type="ARBA" id="ARBA00023136"/>
    </source>
</evidence>
<comment type="caution">
    <text evidence="14">The sequence shown here is derived from an EMBL/GenBank/DDBJ whole genome shotgun (WGS) entry which is preliminary data.</text>
</comment>
<evidence type="ECO:0000313" key="15">
    <source>
        <dbReference type="Proteomes" id="UP001054252"/>
    </source>
</evidence>
<evidence type="ECO:0000256" key="7">
    <source>
        <dbReference type="ARBA" id="ARBA00023065"/>
    </source>
</evidence>
<feature type="domain" description="Cation/H(+) antiporter C-terminal" evidence="13">
    <location>
        <begin position="457"/>
        <end position="600"/>
    </location>
</feature>
<feature type="domain" description="Cation/H+ exchanger transmembrane" evidence="11">
    <location>
        <begin position="2"/>
        <end position="258"/>
    </location>
</feature>
<accession>A0AAV5KP89</accession>
<feature type="transmembrane region" description="Helical" evidence="10">
    <location>
        <begin position="238"/>
        <end position="260"/>
    </location>
</feature>
<feature type="transmembrane region" description="Helical" evidence="10">
    <location>
        <begin position="206"/>
        <end position="226"/>
    </location>
</feature>
<feature type="domain" description="Cation/H(+) antiporter central" evidence="12">
    <location>
        <begin position="314"/>
        <end position="438"/>
    </location>
</feature>
<evidence type="ECO:0000259" key="11">
    <source>
        <dbReference type="Pfam" id="PF00999"/>
    </source>
</evidence>
<feature type="transmembrane region" description="Helical" evidence="10">
    <location>
        <begin position="144"/>
        <end position="163"/>
    </location>
</feature>
<evidence type="ECO:0000256" key="9">
    <source>
        <dbReference type="ARBA" id="ARBA00038341"/>
    </source>
</evidence>
<evidence type="ECO:0000256" key="5">
    <source>
        <dbReference type="ARBA" id="ARBA00022958"/>
    </source>
</evidence>
<protein>
    <recommendedName>
        <fullName evidence="16">Cation/H+ exchanger domain-containing protein</fullName>
    </recommendedName>
</protein>
<keyword evidence="6 10" id="KW-1133">Transmembrane helix</keyword>
<dbReference type="GO" id="GO:0015297">
    <property type="term" value="F:antiporter activity"/>
    <property type="evidence" value="ECO:0007669"/>
    <property type="project" value="InterPro"/>
</dbReference>
<keyword evidence="4 10" id="KW-0812">Transmembrane</keyword>
<dbReference type="Pfam" id="PF23256">
    <property type="entry name" value="CHX17_2nd"/>
    <property type="match status" value="1"/>
</dbReference>
<keyword evidence="7" id="KW-0406">Ion transport</keyword>
<dbReference type="GO" id="GO:0012505">
    <property type="term" value="C:endomembrane system"/>
    <property type="evidence" value="ECO:0007669"/>
    <property type="project" value="TreeGrafter"/>
</dbReference>
<dbReference type="EMBL" id="BPVZ01000072">
    <property type="protein sequence ID" value="GKV26403.1"/>
    <property type="molecule type" value="Genomic_DNA"/>
</dbReference>
<dbReference type="InterPro" id="IPR057290">
    <property type="entry name" value="CHX17_C"/>
</dbReference>
<keyword evidence="15" id="KW-1185">Reference proteome</keyword>
<evidence type="ECO:0000256" key="1">
    <source>
        <dbReference type="ARBA" id="ARBA00004141"/>
    </source>
</evidence>